<protein>
    <submittedName>
        <fullName evidence="3">Golgin subfamily B member 1</fullName>
    </submittedName>
</protein>
<dbReference type="GO" id="GO:0005793">
    <property type="term" value="C:endoplasmic reticulum-Golgi intermediate compartment"/>
    <property type="evidence" value="ECO:0007669"/>
    <property type="project" value="TreeGrafter"/>
</dbReference>
<dbReference type="PANTHER" id="PTHR18887">
    <property type="entry name" value="GOLGI-ASSOCIATED PROTEIN GCP360-RELATED"/>
    <property type="match status" value="1"/>
</dbReference>
<dbReference type="EMBL" id="JAFHDT010000024">
    <property type="protein sequence ID" value="KAI7791828.1"/>
    <property type="molecule type" value="Genomic_DNA"/>
</dbReference>
<feature type="coiled-coil region" evidence="1">
    <location>
        <begin position="1015"/>
        <end position="1056"/>
    </location>
</feature>
<feature type="coiled-coil region" evidence="1">
    <location>
        <begin position="1488"/>
        <end position="1574"/>
    </location>
</feature>
<feature type="compositionally biased region" description="Polar residues" evidence="2">
    <location>
        <begin position="1182"/>
        <end position="1196"/>
    </location>
</feature>
<reference evidence="3" key="1">
    <citation type="submission" date="2021-02" db="EMBL/GenBank/DDBJ databases">
        <title>Comparative genomics reveals that relaxation of natural selection precedes convergent phenotypic evolution of cavefish.</title>
        <authorList>
            <person name="Peng Z."/>
        </authorList>
    </citation>
    <scope>NUCLEOTIDE SEQUENCE</scope>
    <source>
        <tissue evidence="3">Muscle</tissue>
    </source>
</reference>
<feature type="region of interest" description="Disordered" evidence="2">
    <location>
        <begin position="2454"/>
        <end position="2513"/>
    </location>
</feature>
<feature type="compositionally biased region" description="Polar residues" evidence="2">
    <location>
        <begin position="2294"/>
        <end position="2308"/>
    </location>
</feature>
<feature type="coiled-coil region" evidence="1">
    <location>
        <begin position="1837"/>
        <end position="2263"/>
    </location>
</feature>
<dbReference type="Proteomes" id="UP001059041">
    <property type="component" value="Linkage Group LG24"/>
</dbReference>
<evidence type="ECO:0000256" key="2">
    <source>
        <dbReference type="SAM" id="MobiDB-lite"/>
    </source>
</evidence>
<keyword evidence="4" id="KW-1185">Reference proteome</keyword>
<evidence type="ECO:0000313" key="4">
    <source>
        <dbReference type="Proteomes" id="UP001059041"/>
    </source>
</evidence>
<dbReference type="GO" id="GO:0016020">
    <property type="term" value="C:membrane"/>
    <property type="evidence" value="ECO:0007669"/>
    <property type="project" value="TreeGrafter"/>
</dbReference>
<evidence type="ECO:0000256" key="1">
    <source>
        <dbReference type="SAM" id="Coils"/>
    </source>
</evidence>
<feature type="region of interest" description="Disordered" evidence="2">
    <location>
        <begin position="1786"/>
        <end position="1805"/>
    </location>
</feature>
<feature type="region of interest" description="Disordered" evidence="2">
    <location>
        <begin position="1"/>
        <end position="50"/>
    </location>
</feature>
<name>A0A9W7T8E2_TRIRA</name>
<feature type="compositionally biased region" description="Polar residues" evidence="2">
    <location>
        <begin position="924"/>
        <end position="935"/>
    </location>
</feature>
<feature type="region of interest" description="Disordered" evidence="2">
    <location>
        <begin position="916"/>
        <end position="935"/>
    </location>
</feature>
<feature type="coiled-coil region" evidence="1">
    <location>
        <begin position="1288"/>
        <end position="1434"/>
    </location>
</feature>
<gene>
    <name evidence="3" type="ORF">IRJ41_009863</name>
</gene>
<feature type="region of interest" description="Disordered" evidence="2">
    <location>
        <begin position="1167"/>
        <end position="1196"/>
    </location>
</feature>
<feature type="coiled-coil region" evidence="1">
    <location>
        <begin position="1611"/>
        <end position="1741"/>
    </location>
</feature>
<feature type="region of interest" description="Disordered" evidence="2">
    <location>
        <begin position="2294"/>
        <end position="2313"/>
    </location>
</feature>
<keyword evidence="1" id="KW-0175">Coiled coil</keyword>
<feature type="coiled-coil region" evidence="1">
    <location>
        <begin position="361"/>
        <end position="900"/>
    </location>
</feature>
<feature type="compositionally biased region" description="Basic and acidic residues" evidence="2">
    <location>
        <begin position="2465"/>
        <end position="2513"/>
    </location>
</feature>
<feature type="coiled-coil region" evidence="1">
    <location>
        <begin position="226"/>
        <end position="327"/>
    </location>
</feature>
<organism evidence="3 4">
    <name type="scientific">Triplophysa rosa</name>
    <name type="common">Cave loach</name>
    <dbReference type="NCBI Taxonomy" id="992332"/>
    <lineage>
        <taxon>Eukaryota</taxon>
        <taxon>Metazoa</taxon>
        <taxon>Chordata</taxon>
        <taxon>Craniata</taxon>
        <taxon>Vertebrata</taxon>
        <taxon>Euteleostomi</taxon>
        <taxon>Actinopterygii</taxon>
        <taxon>Neopterygii</taxon>
        <taxon>Teleostei</taxon>
        <taxon>Ostariophysi</taxon>
        <taxon>Cypriniformes</taxon>
        <taxon>Nemacheilidae</taxon>
        <taxon>Triplophysa</taxon>
    </lineage>
</organism>
<feature type="compositionally biased region" description="Polar residues" evidence="2">
    <location>
        <begin position="1787"/>
        <end position="1805"/>
    </location>
</feature>
<dbReference type="InterPro" id="IPR026202">
    <property type="entry name" value="GOLGB1"/>
</dbReference>
<sequence>MFSRLTQGVSSVLQELSGEEGSEGNSQDGLVPQPQPDTEASLEGPGPPEEVLERLAQTEQLVIQLKELNREKDILLANTERQLKEEKEQAEVKFTKLKLQAKAKMTALNKQISQLKGQEALNSSQNSESSFTMPPAVEEELQQLREKLTQAESSNRTLQHQLWEAEQRVREEGQAEQVRVLQTVVKEKDVRFQEQILKHEQEILSLTQTSNDSDLQQAFRASQQRVEELEESLRSRSEVLEMLQQELNSADQQKQILTVQFRQMEMELSEAQRLREEERQQWSMRAEELQALRARLEALYSEKEQTINALNSELLKKTTDLDEMSAKLKNEAYEKEERQERLGEKESSFETELANMRTSFEAKLEKSVNEREQAINALNSELLNKTTELDETRAKLAAEEREKNKELGRLRERETELTNMQANLEARLETSEREREEIINDLNVELLKKTTELDEMREKLAAEEREKMEVLKDVRQSFETELANMRANLEARLESSENEREQIVNDLNSELLGKNTTLDEMRAKLAAEEREKNEGLERLRERETELANMQANLDARLQATESEREQTIEINDLNSELLKKTAELDEMRGKLAAEEKEKNEELERFREREIGFQTEMANMQANLEDRLETSESEKEQTTNTLNSELLRKTAELDETRAKLAAEEREKNEGLETLRERETELANMQANLDARLQATESEREQTINDLNSELLKKTAELDEMRAKSAVEEKEKNEALERFRERETGFQTEMANMQANLEDRLETSESEKEQTINTLNSELLRKTAELDETRAKLAAEEREKNEGLETLRERETELINMQARLEARLETSQSEREQIINDLNAQLLKKTTELDDLRDKLAAEEREKQEKQTSFETELANLQACLEAAEKQKEEMTKKLEIEVTSHMEEVRYLQENLDEVAREREGRSNSEQTHLSQVQNELESLRTRLDTSMEEQKAGQQVKDTLEELWRGLQSLTIVRETEEEVPIPNDPAQFLEVLPSLKAQLCDLTAEQQESQARMSDITLNLQSLQGQLDKSTAEREEAVARIQELEQQLHTLQVAGESSGDRVTVSVMDLDRAHQDGSGDGHSSRNALQTDQILFLEQQLADRERELSALREELTKDQSLNIPEFGSVDSASTGDITGLHDISATLSEVSESTLVAVDTSVLSESIPDLIAPQPESPGESKGTSSDEMVTSSDSEVAHSSWTLLEAVNQDGTQEWPPLVQDLSSLRISTQSWDEACNEHVTSTSCIVDIESQSVVINETVQVCISQQEGSLQNTNLSTSQAFAQLLAEEIQKRYSELLGELQQLRDSALQSQEKVQQLEEQLQSFKVPKDEAESKANIYETELLEARALIQQEQVQTQNVTEQFQNLQDDVLSKDKQMQELRADLDEAHRRLAEQEGQSRMLTAQLEDREFNSSELEKNLLGMEDRLLQISQETDMTKAALLDRTGEVEALQKCLSQKDQEMMELNDSMTAKLLQAGEEKFTISSEVKKLKEQIYELETARDDQQKTTEDQTAENEKLVALQKENEDLVSQIAAIKKDGEQVKRKLQAALVQRKDLMKKVAEFEKEAKSREEKERDDNEAMTHQFKDEIKENDLEIQRFEALFQETRDILNLKEETLISLQEKINNQEQTLTESHAEIQRLTEQYVKMNEQQMLHAEEDTNRLLLQISSMESDIERLHKKLQEATDAHENAVVKVQEKDHQHFEQIKEQKEGYSDLLKRFQDEEAEKAELLSRIIELESLLESKNAADNVAYVNMEENVGSTSHNLEKPETNDWAQEDWVDFASAETETQQQHKPAEQSQQPSLKDNEGIVNALQDEIKVEQPALAELELHLQESQSLADSKVEELCEELKALREKERQFDGLTEVIEALREKCHRAEVHAETLKAEVDQAWEAAKRSISDAESPIKALQSEVEEFKHFLKNKNDEIVDLSQQLSEQNSLLLNMQETVAEKDQQIASLQEVLKTEQDRVQKLEEEMPQREVEEKGNSAKLQQLQRKLQAALVSRKEALKKNQALKEEQAAAEKVRLELQQKLEFVEVELNKSKEEREKLIEEVDRTLLENQSLNASCESLKLAMEGILNEKDACKRHAESAKEEAQEVCRQLKEKIQSMKEEYETLLKSYENVSDEAERVRRVLEAARQERQELAAKARAHEAARQEADRLAVEAMKEVDVVKEKMRKFAKVKHQKIMDLEEENEKLRDQKDKKGTRDAERDLKTELEKLKEELENLKVNYNIAIDEKNSFEQQAEELRQRLSEKMDRNASETLGTIETIQEVKVVAHQRGPDLIEKQEYLGSSSSAETNLQMQPEESNVDNEHKVMEGQTKSDMTAETERLRELETSLKTAESRVSELEATLQDQMELRNKQESMLNEELAALKKQLQESLERDDIQKEENSKKETQLQELRTSLEAERDDLEERLMIQLAQLNGSIAGYQQEAADSRERLADMQRELENLKREQAELEAEVASERDRAARMEEDMRQAQRERAEAESEAGRQRELEQKLKSAQRFKEGSQNRTRQLEELLREKQLEVRQLQKDYIMYQERISELAKEVKSLLLGRDEVRAELEAARLEISKIMQERASIESELSVCKGKLDVALEETKQALADKVAAEKMVQSREVELKADAERTLDEVRYRLGAELKQMELRLEKAYRERERQEKATLEARSIAEAADKHSQERQTCLDEALARLAAFSRSMSSLQDDRDRVLDEAKQWENRFHSELREKEADVREAENRAKELTEQLQVETTQKEELQSLLERFVELLRFVMFLMTFIF</sequence>
<dbReference type="PANTHER" id="PTHR18887:SF2">
    <property type="entry name" value="GOLGIN SUBFAMILY B MEMBER 1"/>
    <property type="match status" value="1"/>
</dbReference>
<dbReference type="GO" id="GO:0005801">
    <property type="term" value="C:cis-Golgi network"/>
    <property type="evidence" value="ECO:0007669"/>
    <property type="project" value="TreeGrafter"/>
</dbReference>
<feature type="coiled-coil region" evidence="1">
    <location>
        <begin position="2640"/>
        <end position="2755"/>
    </location>
</feature>
<feature type="coiled-coil region" evidence="1">
    <location>
        <begin position="1094"/>
        <end position="1121"/>
    </location>
</feature>
<feature type="region of interest" description="Disordered" evidence="2">
    <location>
        <begin position="2383"/>
        <end position="2402"/>
    </location>
</feature>
<feature type="coiled-coil region" evidence="1">
    <location>
        <begin position="58"/>
        <end position="168"/>
    </location>
</feature>
<evidence type="ECO:0000313" key="3">
    <source>
        <dbReference type="EMBL" id="KAI7791828.1"/>
    </source>
</evidence>
<comment type="caution">
    <text evidence="3">The sequence shown here is derived from an EMBL/GenBank/DDBJ whole genome shotgun (WGS) entry which is preliminary data.</text>
</comment>
<proteinExistence type="predicted"/>
<accession>A0A9W7T8E2</accession>